<gene>
    <name evidence="1" type="ORF">HZH68_009895</name>
</gene>
<protein>
    <submittedName>
        <fullName evidence="1">Uncharacterized protein</fullName>
    </submittedName>
</protein>
<dbReference type="EMBL" id="JACSDZ010000009">
    <property type="protein sequence ID" value="KAF7395845.1"/>
    <property type="molecule type" value="Genomic_DNA"/>
</dbReference>
<dbReference type="Proteomes" id="UP000617340">
    <property type="component" value="Unassembled WGS sequence"/>
</dbReference>
<sequence>MLEKAKSQSALGSRRYHIAKKISVKSISDKFPDKATTNKDPLRLREDTGDYVAEGTRKLPILVFYTGGSVDQSIGLRGPTIQADR</sequence>
<organism evidence="1 2">
    <name type="scientific">Vespula germanica</name>
    <name type="common">German yellow jacket</name>
    <name type="synonym">Paravespula germanica</name>
    <dbReference type="NCBI Taxonomy" id="30212"/>
    <lineage>
        <taxon>Eukaryota</taxon>
        <taxon>Metazoa</taxon>
        <taxon>Ecdysozoa</taxon>
        <taxon>Arthropoda</taxon>
        <taxon>Hexapoda</taxon>
        <taxon>Insecta</taxon>
        <taxon>Pterygota</taxon>
        <taxon>Neoptera</taxon>
        <taxon>Endopterygota</taxon>
        <taxon>Hymenoptera</taxon>
        <taxon>Apocrita</taxon>
        <taxon>Aculeata</taxon>
        <taxon>Vespoidea</taxon>
        <taxon>Vespidae</taxon>
        <taxon>Vespinae</taxon>
        <taxon>Vespula</taxon>
    </lineage>
</organism>
<name>A0A834JXA3_VESGE</name>
<proteinExistence type="predicted"/>
<accession>A0A834JXA3</accession>
<dbReference type="AlphaFoldDB" id="A0A834JXA3"/>
<evidence type="ECO:0000313" key="2">
    <source>
        <dbReference type="Proteomes" id="UP000617340"/>
    </source>
</evidence>
<comment type="caution">
    <text evidence="1">The sequence shown here is derived from an EMBL/GenBank/DDBJ whole genome shotgun (WGS) entry which is preliminary data.</text>
</comment>
<evidence type="ECO:0000313" key="1">
    <source>
        <dbReference type="EMBL" id="KAF7395845.1"/>
    </source>
</evidence>
<reference evidence="1" key="1">
    <citation type="journal article" date="2020" name="G3 (Bethesda)">
        <title>High-Quality Assemblies for Three Invasive Social Wasps from the &lt;i&gt;Vespula&lt;/i&gt; Genus.</title>
        <authorList>
            <person name="Harrop T.W.R."/>
            <person name="Guhlin J."/>
            <person name="McLaughlin G.M."/>
            <person name="Permina E."/>
            <person name="Stockwell P."/>
            <person name="Gilligan J."/>
            <person name="Le Lec M.F."/>
            <person name="Gruber M.A.M."/>
            <person name="Quinn O."/>
            <person name="Lovegrove M."/>
            <person name="Duncan E.J."/>
            <person name="Remnant E.J."/>
            <person name="Van Eeckhoven J."/>
            <person name="Graham B."/>
            <person name="Knapp R.A."/>
            <person name="Langford K.W."/>
            <person name="Kronenberg Z."/>
            <person name="Press M.O."/>
            <person name="Eacker S.M."/>
            <person name="Wilson-Rankin E.E."/>
            <person name="Purcell J."/>
            <person name="Lester P.J."/>
            <person name="Dearden P.K."/>
        </authorList>
    </citation>
    <scope>NUCLEOTIDE SEQUENCE</scope>
    <source>
        <strain evidence="1">Linc-1</strain>
    </source>
</reference>
<keyword evidence="2" id="KW-1185">Reference proteome</keyword>